<protein>
    <submittedName>
        <fullName evidence="2">DUF1275 domain-containing protein</fullName>
    </submittedName>
</protein>
<keyword evidence="1" id="KW-1133">Transmembrane helix</keyword>
<dbReference type="AlphaFoldDB" id="A0A8J6JIF7"/>
<evidence type="ECO:0000256" key="1">
    <source>
        <dbReference type="SAM" id="Phobius"/>
    </source>
</evidence>
<dbReference type="Pfam" id="PF06912">
    <property type="entry name" value="DUF1275"/>
    <property type="match status" value="1"/>
</dbReference>
<dbReference type="EMBL" id="JACOPP010000054">
    <property type="protein sequence ID" value="MBC5735284.1"/>
    <property type="molecule type" value="Genomic_DNA"/>
</dbReference>
<dbReference type="InterPro" id="IPR010699">
    <property type="entry name" value="DUF1275"/>
</dbReference>
<proteinExistence type="predicted"/>
<name>A0A8J6JIF7_9FIRM</name>
<dbReference type="PANTHER" id="PTHR37314:SF4">
    <property type="entry name" value="UPF0700 TRANSMEMBRANE PROTEIN YOAK"/>
    <property type="match status" value="1"/>
</dbReference>
<comment type="caution">
    <text evidence="2">The sequence shown here is derived from an EMBL/GenBank/DDBJ whole genome shotgun (WGS) entry which is preliminary data.</text>
</comment>
<evidence type="ECO:0000313" key="2">
    <source>
        <dbReference type="EMBL" id="MBC5735284.1"/>
    </source>
</evidence>
<reference evidence="2" key="1">
    <citation type="submission" date="2020-08" db="EMBL/GenBank/DDBJ databases">
        <title>Genome public.</title>
        <authorList>
            <person name="Liu C."/>
            <person name="Sun Q."/>
        </authorList>
    </citation>
    <scope>NUCLEOTIDE SEQUENCE</scope>
    <source>
        <strain evidence="2">NSJ-51</strain>
    </source>
</reference>
<evidence type="ECO:0000313" key="3">
    <source>
        <dbReference type="Proteomes" id="UP000661435"/>
    </source>
</evidence>
<organism evidence="2 3">
    <name type="scientific">Lawsonibacter hominis</name>
    <dbReference type="NCBI Taxonomy" id="2763053"/>
    <lineage>
        <taxon>Bacteria</taxon>
        <taxon>Bacillati</taxon>
        <taxon>Bacillota</taxon>
        <taxon>Clostridia</taxon>
        <taxon>Eubacteriales</taxon>
        <taxon>Oscillospiraceae</taxon>
        <taxon>Lawsonibacter</taxon>
    </lineage>
</organism>
<gene>
    <name evidence="2" type="ORF">H8S57_16430</name>
</gene>
<keyword evidence="3" id="KW-1185">Reference proteome</keyword>
<feature type="transmembrane region" description="Helical" evidence="1">
    <location>
        <begin position="55"/>
        <end position="73"/>
    </location>
</feature>
<keyword evidence="1" id="KW-0472">Membrane</keyword>
<dbReference type="Proteomes" id="UP000661435">
    <property type="component" value="Unassembled WGS sequence"/>
</dbReference>
<feature type="transmembrane region" description="Helical" evidence="1">
    <location>
        <begin position="166"/>
        <end position="186"/>
    </location>
</feature>
<feature type="transmembrane region" description="Helical" evidence="1">
    <location>
        <begin position="193"/>
        <end position="209"/>
    </location>
</feature>
<accession>A0A8J6JIF7</accession>
<dbReference type="PANTHER" id="PTHR37314">
    <property type="entry name" value="SLR0142 PROTEIN"/>
    <property type="match status" value="1"/>
</dbReference>
<keyword evidence="1" id="KW-0812">Transmembrane</keyword>
<sequence length="222" mass="24087">MSETVRLGAVLAAAGGFLDAYTYLTRGGVFANAQTGNIVLLGVYLAQGQFRTAGRYLIPILAFAAGVIVAELIKARFRYHPALHWRQITVGAELAILAAVAFLPQRWNVPANLAVSFVCAMQVESFRKIRGNTYATTMCTGNLRSATELLFRCCRSGGRCEREQCLQYYGIILFFACGAALGALFCRSLGERAVLLACLLLAAAFLLMFRNGETRGRGRGKA</sequence>